<protein>
    <submittedName>
        <fullName evidence="1">13245_t:CDS:1</fullName>
    </submittedName>
</protein>
<dbReference type="InterPro" id="IPR014729">
    <property type="entry name" value="Rossmann-like_a/b/a_fold"/>
</dbReference>
<dbReference type="OrthoDB" id="422187at2759"/>
<comment type="caution">
    <text evidence="1">The sequence shown here is derived from an EMBL/GenBank/DDBJ whole genome shotgun (WGS) entry which is preliminary data.</text>
</comment>
<evidence type="ECO:0000313" key="2">
    <source>
        <dbReference type="Proteomes" id="UP000789396"/>
    </source>
</evidence>
<gene>
    <name evidence="1" type="ORF">RFULGI_LOCUS12071</name>
</gene>
<dbReference type="Proteomes" id="UP000789396">
    <property type="component" value="Unassembled WGS sequence"/>
</dbReference>
<dbReference type="Gene3D" id="3.40.50.620">
    <property type="entry name" value="HUPs"/>
    <property type="match status" value="1"/>
</dbReference>
<organism evidence="1 2">
    <name type="scientific">Racocetra fulgida</name>
    <dbReference type="NCBI Taxonomy" id="60492"/>
    <lineage>
        <taxon>Eukaryota</taxon>
        <taxon>Fungi</taxon>
        <taxon>Fungi incertae sedis</taxon>
        <taxon>Mucoromycota</taxon>
        <taxon>Glomeromycotina</taxon>
        <taxon>Glomeromycetes</taxon>
        <taxon>Diversisporales</taxon>
        <taxon>Gigasporaceae</taxon>
        <taxon>Racocetra</taxon>
    </lineage>
</organism>
<dbReference type="EMBL" id="CAJVPZ010028032">
    <property type="protein sequence ID" value="CAG8730132.1"/>
    <property type="molecule type" value="Genomic_DNA"/>
</dbReference>
<dbReference type="SUPFAM" id="SSF52374">
    <property type="entry name" value="Nucleotidylyl transferase"/>
    <property type="match status" value="1"/>
</dbReference>
<accession>A0A9N9NFN6</accession>
<feature type="non-terminal residue" evidence="1">
    <location>
        <position position="1"/>
    </location>
</feature>
<evidence type="ECO:0000313" key="1">
    <source>
        <dbReference type="EMBL" id="CAG8730132.1"/>
    </source>
</evidence>
<dbReference type="AlphaFoldDB" id="A0A9N9NFN6"/>
<proteinExistence type="predicted"/>
<reference evidence="1" key="1">
    <citation type="submission" date="2021-06" db="EMBL/GenBank/DDBJ databases">
        <authorList>
            <person name="Kallberg Y."/>
            <person name="Tangrot J."/>
            <person name="Rosling A."/>
        </authorList>
    </citation>
    <scope>NUCLEOTIDE SEQUENCE</scope>
    <source>
        <strain evidence="1">IN212</strain>
    </source>
</reference>
<name>A0A9N9NFN6_9GLOM</name>
<sequence length="206" mass="25060">KFKKAKEHLENEYEIVNGFISPYSEKHVNSKFYEEAIPLHHRLEMIKIIIKNLSWIKLDEYESSSEKNIYKSHEIIHNLSNLLNKEAKKPIKVFYFCEANQIIDEEIKPTHLDNYGLIIIEGYHKEKDKDPDWKEKCKETIGKLYDKNIWERFQKELIFRNYNESTISSEMIRKMIMNNDENWKEYYSKEMVTYIENNKKDFFKTI</sequence>
<keyword evidence="2" id="KW-1185">Reference proteome</keyword>